<evidence type="ECO:0000313" key="8">
    <source>
        <dbReference type="EMBL" id="QES17832.1"/>
    </source>
</evidence>
<evidence type="ECO:0000256" key="5">
    <source>
        <dbReference type="ARBA" id="ARBA00023163"/>
    </source>
</evidence>
<dbReference type="Gene3D" id="1.10.10.10">
    <property type="entry name" value="Winged helix-like DNA-binding domain superfamily/Winged helix DNA-binding domain"/>
    <property type="match status" value="1"/>
</dbReference>
<evidence type="ECO:0000259" key="6">
    <source>
        <dbReference type="Pfam" id="PF04542"/>
    </source>
</evidence>
<gene>
    <name evidence="8" type="ORF">DEJ46_00915</name>
</gene>
<dbReference type="OrthoDB" id="9784272at2"/>
<name>A0A5P2AI72_STRVZ</name>
<accession>A0A5P2AI72</accession>
<dbReference type="GO" id="GO:0016987">
    <property type="term" value="F:sigma factor activity"/>
    <property type="evidence" value="ECO:0007669"/>
    <property type="project" value="UniProtKB-KW"/>
</dbReference>
<dbReference type="CDD" id="cd06171">
    <property type="entry name" value="Sigma70_r4"/>
    <property type="match status" value="1"/>
</dbReference>
<dbReference type="GO" id="GO:0006352">
    <property type="term" value="P:DNA-templated transcription initiation"/>
    <property type="evidence" value="ECO:0007669"/>
    <property type="project" value="InterPro"/>
</dbReference>
<keyword evidence="2" id="KW-0805">Transcription regulation</keyword>
<sequence length="129" mass="14768">MEAWRTAPRYDPDKGSVLTWVLTIAHRRAVDRVRSEQAASARETRVALLDRQTGFDHVVEEVESHLERDAVRRCLHTLSAPQRRSVTLAYYEGLTYREVAEHLGEPLGTVKPRMREGLMRLRDCLGVTA</sequence>
<dbReference type="InterPro" id="IPR007627">
    <property type="entry name" value="RNA_pol_sigma70_r2"/>
</dbReference>
<reference evidence="8 9" key="1">
    <citation type="submission" date="2018-05" db="EMBL/GenBank/DDBJ databases">
        <title>Streptomyces venezuelae.</title>
        <authorList>
            <person name="Kim W."/>
            <person name="Lee N."/>
            <person name="Cho B.-K."/>
        </authorList>
    </citation>
    <scope>NUCLEOTIDE SEQUENCE [LARGE SCALE GENOMIC DNA]</scope>
    <source>
        <strain evidence="8 9">ATCC 15068</strain>
    </source>
</reference>
<evidence type="ECO:0000313" key="9">
    <source>
        <dbReference type="Proteomes" id="UP000324106"/>
    </source>
</evidence>
<dbReference type="NCBIfam" id="TIGR02937">
    <property type="entry name" value="sigma70-ECF"/>
    <property type="match status" value="1"/>
</dbReference>
<dbReference type="Pfam" id="PF04545">
    <property type="entry name" value="Sigma70_r4"/>
    <property type="match status" value="1"/>
</dbReference>
<evidence type="ECO:0000256" key="2">
    <source>
        <dbReference type="ARBA" id="ARBA00023015"/>
    </source>
</evidence>
<organism evidence="8 9">
    <name type="scientific">Streptomyces venezuelae</name>
    <dbReference type="NCBI Taxonomy" id="54571"/>
    <lineage>
        <taxon>Bacteria</taxon>
        <taxon>Bacillati</taxon>
        <taxon>Actinomycetota</taxon>
        <taxon>Actinomycetes</taxon>
        <taxon>Kitasatosporales</taxon>
        <taxon>Streptomycetaceae</taxon>
        <taxon>Streptomyces</taxon>
    </lineage>
</organism>
<evidence type="ECO:0000256" key="4">
    <source>
        <dbReference type="ARBA" id="ARBA00023125"/>
    </source>
</evidence>
<feature type="domain" description="RNA polymerase sigma-70 region 2" evidence="6">
    <location>
        <begin position="2"/>
        <end position="37"/>
    </location>
</feature>
<keyword evidence="5" id="KW-0804">Transcription</keyword>
<feature type="domain" description="RNA polymerase sigma-70 region 4" evidence="7">
    <location>
        <begin position="74"/>
        <end position="122"/>
    </location>
</feature>
<dbReference type="InterPro" id="IPR013325">
    <property type="entry name" value="RNA_pol_sigma_r2"/>
</dbReference>
<evidence type="ECO:0000256" key="3">
    <source>
        <dbReference type="ARBA" id="ARBA00023082"/>
    </source>
</evidence>
<comment type="similarity">
    <text evidence="1">Belongs to the sigma-70 factor family. ECF subfamily.</text>
</comment>
<dbReference type="InterPro" id="IPR013324">
    <property type="entry name" value="RNA_pol_sigma_r3/r4-like"/>
</dbReference>
<proteinExistence type="inferred from homology"/>
<dbReference type="InterPro" id="IPR014284">
    <property type="entry name" value="RNA_pol_sigma-70_dom"/>
</dbReference>
<protein>
    <submittedName>
        <fullName evidence="8">RNA polymerase subunit sigma</fullName>
    </submittedName>
</protein>
<keyword evidence="3" id="KW-0731">Sigma factor</keyword>
<dbReference type="Proteomes" id="UP000324106">
    <property type="component" value="Chromosome"/>
</dbReference>
<dbReference type="Gene3D" id="1.10.1740.10">
    <property type="match status" value="1"/>
</dbReference>
<dbReference type="GO" id="GO:0003677">
    <property type="term" value="F:DNA binding"/>
    <property type="evidence" value="ECO:0007669"/>
    <property type="project" value="UniProtKB-KW"/>
</dbReference>
<dbReference type="InterPro" id="IPR036388">
    <property type="entry name" value="WH-like_DNA-bd_sf"/>
</dbReference>
<evidence type="ECO:0000259" key="7">
    <source>
        <dbReference type="Pfam" id="PF04545"/>
    </source>
</evidence>
<dbReference type="PANTHER" id="PTHR43133:SF66">
    <property type="entry name" value="ECF RNA POLYMERASE SIGMA FACTOR SIGK"/>
    <property type="match status" value="1"/>
</dbReference>
<dbReference type="SUPFAM" id="SSF88659">
    <property type="entry name" value="Sigma3 and sigma4 domains of RNA polymerase sigma factors"/>
    <property type="match status" value="1"/>
</dbReference>
<dbReference type="EMBL" id="CP029194">
    <property type="protein sequence ID" value="QES17832.1"/>
    <property type="molecule type" value="Genomic_DNA"/>
</dbReference>
<dbReference type="InterPro" id="IPR007630">
    <property type="entry name" value="RNA_pol_sigma70_r4"/>
</dbReference>
<dbReference type="PANTHER" id="PTHR43133">
    <property type="entry name" value="RNA POLYMERASE ECF-TYPE SIGMA FACTO"/>
    <property type="match status" value="1"/>
</dbReference>
<dbReference type="Pfam" id="PF04542">
    <property type="entry name" value="Sigma70_r2"/>
    <property type="match status" value="1"/>
</dbReference>
<dbReference type="AlphaFoldDB" id="A0A5P2AI72"/>
<evidence type="ECO:0000256" key="1">
    <source>
        <dbReference type="ARBA" id="ARBA00010641"/>
    </source>
</evidence>
<dbReference type="InterPro" id="IPR039425">
    <property type="entry name" value="RNA_pol_sigma-70-like"/>
</dbReference>
<dbReference type="SUPFAM" id="SSF88946">
    <property type="entry name" value="Sigma2 domain of RNA polymerase sigma factors"/>
    <property type="match status" value="1"/>
</dbReference>
<keyword evidence="4" id="KW-0238">DNA-binding</keyword>